<dbReference type="InterPro" id="IPR039136">
    <property type="entry name" value="NUFIP1-like"/>
</dbReference>
<feature type="region of interest" description="Disordered" evidence="1">
    <location>
        <begin position="34"/>
        <end position="86"/>
    </location>
</feature>
<evidence type="ECO:0000256" key="1">
    <source>
        <dbReference type="SAM" id="MobiDB-lite"/>
    </source>
</evidence>
<dbReference type="Pfam" id="PF10453">
    <property type="entry name" value="NUFIP1"/>
    <property type="match status" value="1"/>
</dbReference>
<organism evidence="3 4">
    <name type="scientific">Eumeta variegata</name>
    <name type="common">Bagworm moth</name>
    <name type="synonym">Eumeta japonica</name>
    <dbReference type="NCBI Taxonomy" id="151549"/>
    <lineage>
        <taxon>Eukaryota</taxon>
        <taxon>Metazoa</taxon>
        <taxon>Ecdysozoa</taxon>
        <taxon>Arthropoda</taxon>
        <taxon>Hexapoda</taxon>
        <taxon>Insecta</taxon>
        <taxon>Pterygota</taxon>
        <taxon>Neoptera</taxon>
        <taxon>Endopterygota</taxon>
        <taxon>Lepidoptera</taxon>
        <taxon>Glossata</taxon>
        <taxon>Ditrysia</taxon>
        <taxon>Tineoidea</taxon>
        <taxon>Psychidae</taxon>
        <taxon>Oiketicinae</taxon>
        <taxon>Eumeta</taxon>
    </lineage>
</organism>
<gene>
    <name evidence="3" type="ORF">EVAR_18866_1</name>
</gene>
<dbReference type="OrthoDB" id="273070at2759"/>
<dbReference type="AlphaFoldDB" id="A0A4C1UM43"/>
<dbReference type="EMBL" id="BGZK01000192">
    <property type="protein sequence ID" value="GBP27389.1"/>
    <property type="molecule type" value="Genomic_DNA"/>
</dbReference>
<dbReference type="InterPro" id="IPR019496">
    <property type="entry name" value="NUFIP1_cons_dom"/>
</dbReference>
<keyword evidence="4" id="KW-1185">Reference proteome</keyword>
<reference evidence="3 4" key="1">
    <citation type="journal article" date="2019" name="Commun. Biol.">
        <title>The bagworm genome reveals a unique fibroin gene that provides high tensile strength.</title>
        <authorList>
            <person name="Kono N."/>
            <person name="Nakamura H."/>
            <person name="Ohtoshi R."/>
            <person name="Tomita M."/>
            <person name="Numata K."/>
            <person name="Arakawa K."/>
        </authorList>
    </citation>
    <scope>NUCLEOTIDE SEQUENCE [LARGE SCALE GENOMIC DNA]</scope>
</reference>
<dbReference type="GO" id="GO:0000492">
    <property type="term" value="P:box C/D snoRNP assembly"/>
    <property type="evidence" value="ECO:0007669"/>
    <property type="project" value="TreeGrafter"/>
</dbReference>
<dbReference type="GO" id="GO:0003723">
    <property type="term" value="F:RNA binding"/>
    <property type="evidence" value="ECO:0007669"/>
    <property type="project" value="InterPro"/>
</dbReference>
<comment type="caution">
    <text evidence="3">The sequence shown here is derived from an EMBL/GenBank/DDBJ whole genome shotgun (WGS) entry which is preliminary data.</text>
</comment>
<dbReference type="GO" id="GO:0005634">
    <property type="term" value="C:nucleus"/>
    <property type="evidence" value="ECO:0007669"/>
    <property type="project" value="TreeGrafter"/>
</dbReference>
<feature type="domain" description="FMR1-interacting protein 1 conserved" evidence="2">
    <location>
        <begin position="10"/>
        <end position="52"/>
    </location>
</feature>
<protein>
    <recommendedName>
        <fullName evidence="2">FMR1-interacting protein 1 conserved domain-containing protein</fullName>
    </recommendedName>
</protein>
<proteinExistence type="predicted"/>
<feature type="compositionally biased region" description="Polar residues" evidence="1">
    <location>
        <begin position="310"/>
        <end position="324"/>
    </location>
</feature>
<feature type="compositionally biased region" description="Basic and acidic residues" evidence="1">
    <location>
        <begin position="34"/>
        <end position="55"/>
    </location>
</feature>
<evidence type="ECO:0000259" key="2">
    <source>
        <dbReference type="Pfam" id="PF10453"/>
    </source>
</evidence>
<evidence type="ECO:0000313" key="4">
    <source>
        <dbReference type="Proteomes" id="UP000299102"/>
    </source>
</evidence>
<dbReference type="Proteomes" id="UP000299102">
    <property type="component" value="Unassembled WGS sequence"/>
</dbReference>
<accession>A0A4C1UM43</accession>
<evidence type="ECO:0000313" key="3">
    <source>
        <dbReference type="EMBL" id="GBP27389.1"/>
    </source>
</evidence>
<feature type="region of interest" description="Disordered" evidence="1">
    <location>
        <begin position="290"/>
        <end position="324"/>
    </location>
</feature>
<sequence>MQHSTGLYNKISRLNDPEEIKKWKEERKMKYPTKENIARKAAEIAEKLQRGERMGLQKNKSKQPNGNKNKSTSKNNYRSRKPKKMMENVTDIMHRKDSLHTSKRREFTKLTKVSEKQDNSHYSLKPFTGIQDLIMEDEDLNTEQHSELVLDIDDNEWTENMSHKTPKENISCNALSNLICNYGSDSEPEKIPNDNNDIRENSKPCPIFNQDSTVNLNINEKHKITLSDDSGPEEVKIDKKQIGLVDECIKEQKEIPRKQIRHNTKPLVKKYKKSNLPSTLLQKLLYKEMRHEQSDQLDEPNLDQFKSKRPGSQNLFSIETSPSG</sequence>
<dbReference type="PANTHER" id="PTHR13309:SF0">
    <property type="entry name" value="FMR1-INTERACTING PROTEIN NUFIP1"/>
    <property type="match status" value="1"/>
</dbReference>
<feature type="compositionally biased region" description="Low complexity" evidence="1">
    <location>
        <begin position="67"/>
        <end position="76"/>
    </location>
</feature>
<dbReference type="PANTHER" id="PTHR13309">
    <property type="entry name" value="NUCLEAR FRAGILE X MENTAL RETARDATION PROTEIN INTERACTING PROTEIN 1"/>
    <property type="match status" value="1"/>
</dbReference>
<name>A0A4C1UM43_EUMVA</name>